<evidence type="ECO:0000313" key="2">
    <source>
        <dbReference type="EMBL" id="VDK35872.1"/>
    </source>
</evidence>
<organism evidence="2 3">
    <name type="scientific">Taenia asiatica</name>
    <name type="common">Asian tapeworm</name>
    <dbReference type="NCBI Taxonomy" id="60517"/>
    <lineage>
        <taxon>Eukaryota</taxon>
        <taxon>Metazoa</taxon>
        <taxon>Spiralia</taxon>
        <taxon>Lophotrochozoa</taxon>
        <taxon>Platyhelminthes</taxon>
        <taxon>Cestoda</taxon>
        <taxon>Eucestoda</taxon>
        <taxon>Cyclophyllidea</taxon>
        <taxon>Taeniidae</taxon>
        <taxon>Taenia</taxon>
    </lineage>
</organism>
<keyword evidence="3" id="KW-1185">Reference proteome</keyword>
<name>A0A3P6PGL9_TAEAS</name>
<keyword evidence="1" id="KW-1133">Transmembrane helix</keyword>
<evidence type="ECO:0000313" key="3">
    <source>
        <dbReference type="Proteomes" id="UP000282613"/>
    </source>
</evidence>
<protein>
    <submittedName>
        <fullName evidence="2">Uncharacterized protein</fullName>
    </submittedName>
</protein>
<gene>
    <name evidence="2" type="ORF">TASK_LOCUS5938</name>
</gene>
<reference evidence="2 3" key="1">
    <citation type="submission" date="2018-11" db="EMBL/GenBank/DDBJ databases">
        <authorList>
            <consortium name="Pathogen Informatics"/>
        </authorList>
    </citation>
    <scope>NUCLEOTIDE SEQUENCE [LARGE SCALE GENOMIC DNA]</scope>
</reference>
<dbReference type="EMBL" id="UYRS01018454">
    <property type="protein sequence ID" value="VDK35872.1"/>
    <property type="molecule type" value="Genomic_DNA"/>
</dbReference>
<sequence>MATLPRYCGATFKDKAIEAMRNPLVNWSDYSVEFASAFGIFIVSLIGLVIVLIVFVVEFCLGVYKALERQARYSPLHKEAFPIISYWAEMSLDAVVLATGSYAWYNGSSGRSHAKF</sequence>
<dbReference type="Proteomes" id="UP000282613">
    <property type="component" value="Unassembled WGS sequence"/>
</dbReference>
<evidence type="ECO:0000256" key="1">
    <source>
        <dbReference type="SAM" id="Phobius"/>
    </source>
</evidence>
<proteinExistence type="predicted"/>
<keyword evidence="1" id="KW-0472">Membrane</keyword>
<dbReference type="AlphaFoldDB" id="A0A3P6PGL9"/>
<feature type="transmembrane region" description="Helical" evidence="1">
    <location>
        <begin position="34"/>
        <end position="64"/>
    </location>
</feature>
<accession>A0A3P6PGL9</accession>
<feature type="transmembrane region" description="Helical" evidence="1">
    <location>
        <begin position="84"/>
        <end position="105"/>
    </location>
</feature>
<keyword evidence="1" id="KW-0812">Transmembrane</keyword>